<keyword evidence="6 11" id="KW-0067">ATP-binding</keyword>
<dbReference type="Proteomes" id="UP000255326">
    <property type="component" value="Unassembled WGS sequence"/>
</dbReference>
<evidence type="ECO:0000256" key="8">
    <source>
        <dbReference type="ARBA" id="ARBA00023798"/>
    </source>
</evidence>
<dbReference type="InterPro" id="IPR027417">
    <property type="entry name" value="P-loop_NTPase"/>
</dbReference>
<dbReference type="InterPro" id="IPR003593">
    <property type="entry name" value="AAA+_ATPase"/>
</dbReference>
<dbReference type="Pfam" id="PF00005">
    <property type="entry name" value="ABC_tran"/>
    <property type="match status" value="2"/>
</dbReference>
<dbReference type="RefSeq" id="WP_245948475.1">
    <property type="nucleotide sequence ID" value="NZ_QQAY01000007.1"/>
</dbReference>
<evidence type="ECO:0000256" key="9">
    <source>
        <dbReference type="ARBA" id="ARBA00034076"/>
    </source>
</evidence>
<proteinExistence type="inferred from homology"/>
<gene>
    <name evidence="11" type="ORF">DFR59_1074</name>
</gene>
<keyword evidence="5" id="KW-0547">Nucleotide-binding</keyword>
<comment type="caution">
    <text evidence="11">The sequence shown here is derived from an EMBL/GenBank/DDBJ whole genome shotgun (WGS) entry which is preliminary data.</text>
</comment>
<evidence type="ECO:0000256" key="6">
    <source>
        <dbReference type="ARBA" id="ARBA00022840"/>
    </source>
</evidence>
<dbReference type="PROSITE" id="PS00211">
    <property type="entry name" value="ABC_TRANSPORTER_1"/>
    <property type="match status" value="1"/>
</dbReference>
<reference evidence="11 12" key="1">
    <citation type="submission" date="2018-07" db="EMBL/GenBank/DDBJ databases">
        <title>Genomic Encyclopedia of Type Strains, Phase IV (KMG-IV): sequencing the most valuable type-strain genomes for metagenomic binning, comparative biology and taxonomic classification.</title>
        <authorList>
            <person name="Goeker M."/>
        </authorList>
    </citation>
    <scope>NUCLEOTIDE SEQUENCE [LARGE SCALE GENOMIC DNA]</scope>
    <source>
        <strain evidence="11 12">DSM 25281</strain>
    </source>
</reference>
<keyword evidence="11" id="KW-0813">Transport</keyword>
<dbReference type="CDD" id="cd03215">
    <property type="entry name" value="ABC_Carb_Monos_II"/>
    <property type="match status" value="1"/>
</dbReference>
<accession>A0A370GCW4</accession>
<dbReference type="InterPro" id="IPR003439">
    <property type="entry name" value="ABC_transporter-like_ATP-bd"/>
</dbReference>
<dbReference type="InterPro" id="IPR017871">
    <property type="entry name" value="ABC_transporter-like_CS"/>
</dbReference>
<dbReference type="GO" id="GO:0005524">
    <property type="term" value="F:ATP binding"/>
    <property type="evidence" value="ECO:0007669"/>
    <property type="project" value="UniProtKB-KW"/>
</dbReference>
<dbReference type="InterPro" id="IPR050107">
    <property type="entry name" value="ABC_carbohydrate_import_ATPase"/>
</dbReference>
<comment type="subunit">
    <text evidence="3">The complex is composed of two ATP-binding proteins (LsrA), two transmembrane proteins (LsrC and LsrD) and a solute-binding protein (LsrB).</text>
</comment>
<dbReference type="PROSITE" id="PS50893">
    <property type="entry name" value="ABC_TRANSPORTER_2"/>
    <property type="match status" value="2"/>
</dbReference>
<dbReference type="GO" id="GO:0016887">
    <property type="term" value="F:ATP hydrolysis activity"/>
    <property type="evidence" value="ECO:0007669"/>
    <property type="project" value="InterPro"/>
</dbReference>
<dbReference type="PANTHER" id="PTHR43790">
    <property type="entry name" value="CARBOHYDRATE TRANSPORT ATP-BINDING PROTEIN MG119-RELATED"/>
    <property type="match status" value="1"/>
</dbReference>
<evidence type="ECO:0000256" key="4">
    <source>
        <dbReference type="ARBA" id="ARBA00019459"/>
    </source>
</evidence>
<evidence type="ECO:0000256" key="2">
    <source>
        <dbReference type="ARBA" id="ARBA00009404"/>
    </source>
</evidence>
<evidence type="ECO:0000256" key="3">
    <source>
        <dbReference type="ARBA" id="ARBA00011262"/>
    </source>
</evidence>
<comment type="subcellular location">
    <subcellularLocation>
        <location evidence="1">Cell inner membrane</location>
        <topology evidence="1">Peripheral membrane protein</topology>
    </subcellularLocation>
</comment>
<dbReference type="SUPFAM" id="SSF52540">
    <property type="entry name" value="P-loop containing nucleoside triphosphate hydrolases"/>
    <property type="match status" value="2"/>
</dbReference>
<name>A0A370GCW4_9BACI</name>
<protein>
    <recommendedName>
        <fullName evidence="4">Autoinducer 2 import ATP-binding protein LsrA</fullName>
        <ecNumber evidence="8">7.6.2.13</ecNumber>
    </recommendedName>
</protein>
<dbReference type="GO" id="GO:0005886">
    <property type="term" value="C:plasma membrane"/>
    <property type="evidence" value="ECO:0007669"/>
    <property type="project" value="UniProtKB-SubCell"/>
</dbReference>
<feature type="domain" description="ABC transporter" evidence="10">
    <location>
        <begin position="247"/>
        <end position="497"/>
    </location>
</feature>
<evidence type="ECO:0000256" key="5">
    <source>
        <dbReference type="ARBA" id="ARBA00022741"/>
    </source>
</evidence>
<dbReference type="EMBL" id="QQAY01000007">
    <property type="protein sequence ID" value="RDI41551.1"/>
    <property type="molecule type" value="Genomic_DNA"/>
</dbReference>
<keyword evidence="11" id="KW-0762">Sugar transport</keyword>
<dbReference type="SMART" id="SM00382">
    <property type="entry name" value="AAA"/>
    <property type="match status" value="2"/>
</dbReference>
<evidence type="ECO:0000313" key="11">
    <source>
        <dbReference type="EMBL" id="RDI41551.1"/>
    </source>
</evidence>
<dbReference type="CDD" id="cd03216">
    <property type="entry name" value="ABC_Carb_Monos_I"/>
    <property type="match status" value="1"/>
</dbReference>
<evidence type="ECO:0000259" key="10">
    <source>
        <dbReference type="PROSITE" id="PS50893"/>
    </source>
</evidence>
<dbReference type="AlphaFoldDB" id="A0A370GCW4"/>
<feature type="domain" description="ABC transporter" evidence="10">
    <location>
        <begin position="4"/>
        <end position="243"/>
    </location>
</feature>
<comment type="function">
    <text evidence="7">Part of the ABC transporter complex LsrABCD involved in autoinducer 2 (AI-2) import. Responsible for energy coupling to the transport system.</text>
</comment>
<comment type="catalytic activity">
    <reaction evidence="9">
        <text>ATP + H2O + (2R,4S)-2-methyl-2,3,3,4-tetrahydroxytetrahydrofuran-[AI-2-binding protein]Side 1 = ADP + phosphate + (2R,4S)-2-methyl-2,3,3,4-tetrahydroxytetrahydrofuranSide 2 + [AI-2-binding protein]Side 1.</text>
        <dbReference type="EC" id="7.6.2.13"/>
    </reaction>
</comment>
<sequence length="510" mass="56310">MALLTMKNIHKTFGGNQALKGAHFELLEGEVHALLGANGAGKSTLMKIIAGVHQPDEGEIEISGSKRTLPSPRESLQSGIHCVYQEVDTAIVPELTVLDNLMLNEIASAKKWFLPKKELKRIAKKALDQLNCSHISLENEAKTLTLAEKQLLLIARAIIQDASILILDEPTAPLSLEETKHLFQVIKLLKKQGVGCIFISHRLPEVFEITDRLTVMRDGRTVSTSLTSQTEMKEVVKEMLGKKLQELAPKTTRKTGEAILEASHISDGKIVRDVSFSLKKGEVIGIAGLVGAGKTELSKLLAGASKLKNGNISVHGKNVVFHNPADAIDSNIVYIPEERRREGLFMAESITKNLTFPHLKNFTSNGFLRKKRERVFSKQIIADLGIKAVDEDVEVNYLSGGNQQKVVIGKWLTQEAEIMIFDEPTKGVDVGAKQEIYQLIDKLAVEGNGIIYCSCEMSELLAVADRILVMVDGRVVKELQSDYTTEEQLLLYASGGKEEHHERKVHFVSV</sequence>
<organism evidence="11 12">
    <name type="scientific">Falsibacillus pallidus</name>
    <dbReference type="NCBI Taxonomy" id="493781"/>
    <lineage>
        <taxon>Bacteria</taxon>
        <taxon>Bacillati</taxon>
        <taxon>Bacillota</taxon>
        <taxon>Bacilli</taxon>
        <taxon>Bacillales</taxon>
        <taxon>Bacillaceae</taxon>
        <taxon>Falsibacillus</taxon>
    </lineage>
</organism>
<evidence type="ECO:0000256" key="7">
    <source>
        <dbReference type="ARBA" id="ARBA00023747"/>
    </source>
</evidence>
<dbReference type="EC" id="7.6.2.13" evidence="8"/>
<evidence type="ECO:0000256" key="1">
    <source>
        <dbReference type="ARBA" id="ARBA00004417"/>
    </source>
</evidence>
<comment type="similarity">
    <text evidence="2">Belongs to the ABC transporter superfamily. AI-2 autoinducer porter (TC 3.A.1.2.8) family.</text>
</comment>
<evidence type="ECO:0000313" key="12">
    <source>
        <dbReference type="Proteomes" id="UP000255326"/>
    </source>
</evidence>
<dbReference type="Gene3D" id="3.40.50.300">
    <property type="entry name" value="P-loop containing nucleotide triphosphate hydrolases"/>
    <property type="match status" value="2"/>
</dbReference>
<dbReference type="PANTHER" id="PTHR43790:SF2">
    <property type="entry name" value="AUTOINDUCER 2 IMPORT ATP-BINDING PROTEIN LSRA"/>
    <property type="match status" value="1"/>
</dbReference>
<keyword evidence="12" id="KW-1185">Reference proteome</keyword>